<proteinExistence type="predicted"/>
<sequence length="242" mass="27822">MQPPVSAAASVREHTDPEGPFHMGREWVHPWQPFRHAPVNIADAADERVLLKYNADYWSMLSSARKTNGSPLYPIPDYPMAFSDLVLHLFIRCAKESFGDPPSSIFPAHATLEKYRDVILAKRSHLNIESRYIFEGYNPGITSLFVLPYIEKLKEHREDPVIVLAVHMRVISYLQEPTTYLGPFVGSGTPSKEEMEEFLESREMVEWFGGQAEEVREVCDSIVREMGLVRREVMIRIEQRCL</sequence>
<accession>A0ABR2ZCH4</accession>
<dbReference type="EMBL" id="JBBXMP010000308">
    <property type="protein sequence ID" value="KAL0058488.1"/>
    <property type="molecule type" value="Genomic_DNA"/>
</dbReference>
<gene>
    <name evidence="1" type="ORF">AAF712_014838</name>
</gene>
<keyword evidence="2" id="KW-1185">Reference proteome</keyword>
<organism evidence="1 2">
    <name type="scientific">Marasmius tenuissimus</name>
    <dbReference type="NCBI Taxonomy" id="585030"/>
    <lineage>
        <taxon>Eukaryota</taxon>
        <taxon>Fungi</taxon>
        <taxon>Dikarya</taxon>
        <taxon>Basidiomycota</taxon>
        <taxon>Agaricomycotina</taxon>
        <taxon>Agaricomycetes</taxon>
        <taxon>Agaricomycetidae</taxon>
        <taxon>Agaricales</taxon>
        <taxon>Marasmiineae</taxon>
        <taxon>Marasmiaceae</taxon>
        <taxon>Marasmius</taxon>
    </lineage>
</organism>
<evidence type="ECO:0000313" key="1">
    <source>
        <dbReference type="EMBL" id="KAL0058488.1"/>
    </source>
</evidence>
<protein>
    <submittedName>
        <fullName evidence="1">Uncharacterized protein</fullName>
    </submittedName>
</protein>
<dbReference type="Proteomes" id="UP001437256">
    <property type="component" value="Unassembled WGS sequence"/>
</dbReference>
<name>A0ABR2ZCH4_9AGAR</name>
<comment type="caution">
    <text evidence="1">The sequence shown here is derived from an EMBL/GenBank/DDBJ whole genome shotgun (WGS) entry which is preliminary data.</text>
</comment>
<evidence type="ECO:0000313" key="2">
    <source>
        <dbReference type="Proteomes" id="UP001437256"/>
    </source>
</evidence>
<reference evidence="1 2" key="1">
    <citation type="submission" date="2024-05" db="EMBL/GenBank/DDBJ databases">
        <title>A draft genome resource for the thread blight pathogen Marasmius tenuissimus strain MS-2.</title>
        <authorList>
            <person name="Yulfo-Soto G.E."/>
            <person name="Baruah I.K."/>
            <person name="Amoako-Attah I."/>
            <person name="Bukari Y."/>
            <person name="Meinhardt L.W."/>
            <person name="Bailey B.A."/>
            <person name="Cohen S.P."/>
        </authorList>
    </citation>
    <scope>NUCLEOTIDE SEQUENCE [LARGE SCALE GENOMIC DNA]</scope>
    <source>
        <strain evidence="1 2">MS-2</strain>
    </source>
</reference>